<keyword evidence="2" id="KW-1185">Reference proteome</keyword>
<organism evidence="1 2">
    <name type="scientific">Friedmanniomyces simplex</name>
    <dbReference type="NCBI Taxonomy" id="329884"/>
    <lineage>
        <taxon>Eukaryota</taxon>
        <taxon>Fungi</taxon>
        <taxon>Dikarya</taxon>
        <taxon>Ascomycota</taxon>
        <taxon>Pezizomycotina</taxon>
        <taxon>Dothideomycetes</taxon>
        <taxon>Dothideomycetidae</taxon>
        <taxon>Mycosphaerellales</taxon>
        <taxon>Teratosphaeriaceae</taxon>
        <taxon>Friedmanniomyces</taxon>
    </lineage>
</organism>
<evidence type="ECO:0000313" key="2">
    <source>
        <dbReference type="Proteomes" id="UP000309340"/>
    </source>
</evidence>
<accession>A0A4U0WKS3</accession>
<protein>
    <submittedName>
        <fullName evidence="1">Uncharacterized protein</fullName>
    </submittedName>
</protein>
<proteinExistence type="predicted"/>
<sequence length="215" mass="23937">MPVPPPRQPFRWLPEGKGGTFAVDASSKYPVEHLTYFGTYDCHTCVGVWWPIDGQRCFLAHINCSLIDIWGAVSWVVRSGEEAARIKGAVRKLLDEERKQADWGEISAEGKRGVVLVCPKMSTGASDERAERGGERTCVGYFVVEAIREWLGVSEVKVDTQHCGFVVKHPDGSVALLSRDDVEGIKGGLLQPQVWKRWEEKGPNVSSWTMVLPRS</sequence>
<evidence type="ECO:0000313" key="1">
    <source>
        <dbReference type="EMBL" id="TKA63491.1"/>
    </source>
</evidence>
<name>A0A4U0WKS3_9PEZI</name>
<reference evidence="1 2" key="1">
    <citation type="submission" date="2017-03" db="EMBL/GenBank/DDBJ databases">
        <title>Genomes of endolithic fungi from Antarctica.</title>
        <authorList>
            <person name="Coleine C."/>
            <person name="Masonjones S."/>
            <person name="Stajich J.E."/>
        </authorList>
    </citation>
    <scope>NUCLEOTIDE SEQUENCE [LARGE SCALE GENOMIC DNA]</scope>
    <source>
        <strain evidence="1 2">CCFEE 5184</strain>
    </source>
</reference>
<dbReference type="AlphaFoldDB" id="A0A4U0WKS3"/>
<gene>
    <name evidence="1" type="ORF">B0A55_09871</name>
</gene>
<dbReference type="EMBL" id="NAJQ01000938">
    <property type="protein sequence ID" value="TKA63491.1"/>
    <property type="molecule type" value="Genomic_DNA"/>
</dbReference>
<dbReference type="OrthoDB" id="3839265at2759"/>
<comment type="caution">
    <text evidence="1">The sequence shown here is derived from an EMBL/GenBank/DDBJ whole genome shotgun (WGS) entry which is preliminary data.</text>
</comment>
<dbReference type="Proteomes" id="UP000309340">
    <property type="component" value="Unassembled WGS sequence"/>
</dbReference>